<evidence type="ECO:0000256" key="3">
    <source>
        <dbReference type="PROSITE-ProRule" id="PRU00708"/>
    </source>
</evidence>
<comment type="similarity">
    <text evidence="1">Belongs to the PPR family. P subfamily.</text>
</comment>
<protein>
    <recommendedName>
        <fullName evidence="6">Pentatricopeptide repeat-containing protein</fullName>
    </recommendedName>
</protein>
<reference evidence="4 5" key="1">
    <citation type="journal article" date="2022" name="Plant J.">
        <title>Strategies of tolerance reflected in two North American maple genomes.</title>
        <authorList>
            <person name="McEvoy S.L."/>
            <person name="Sezen U.U."/>
            <person name="Trouern-Trend A."/>
            <person name="McMahon S.M."/>
            <person name="Schaberg P.G."/>
            <person name="Yang J."/>
            <person name="Wegrzyn J.L."/>
            <person name="Swenson N.G."/>
        </authorList>
    </citation>
    <scope>NUCLEOTIDE SEQUENCE [LARGE SCALE GENOMIC DNA]</scope>
    <source>
        <strain evidence="4">91603</strain>
    </source>
</reference>
<dbReference type="EMBL" id="JAJSOW010000002">
    <property type="protein sequence ID" value="KAI9198446.1"/>
    <property type="molecule type" value="Genomic_DNA"/>
</dbReference>
<dbReference type="InterPro" id="IPR002885">
    <property type="entry name" value="PPR_rpt"/>
</dbReference>
<feature type="repeat" description="PPR" evidence="3">
    <location>
        <begin position="46"/>
        <end position="80"/>
    </location>
</feature>
<keyword evidence="2" id="KW-0677">Repeat</keyword>
<dbReference type="Pfam" id="PF13041">
    <property type="entry name" value="PPR_2"/>
    <property type="match status" value="1"/>
</dbReference>
<dbReference type="PANTHER" id="PTHR46128:SF211">
    <property type="entry name" value="PENTACOTRIPEPTIDE-REPEAT REGION OF PRORP DOMAIN-CONTAINING PROTEIN"/>
    <property type="match status" value="1"/>
</dbReference>
<dbReference type="PROSITE" id="PS51375">
    <property type="entry name" value="PPR"/>
    <property type="match status" value="2"/>
</dbReference>
<name>A0AAD5JFV4_ACENE</name>
<dbReference type="Proteomes" id="UP001064489">
    <property type="component" value="Chromosome 13"/>
</dbReference>
<dbReference type="InterPro" id="IPR050872">
    <property type="entry name" value="PPR_P_subfamily"/>
</dbReference>
<evidence type="ECO:0000256" key="1">
    <source>
        <dbReference type="ARBA" id="ARBA00007626"/>
    </source>
</evidence>
<comment type="caution">
    <text evidence="4">The sequence shown here is derived from an EMBL/GenBank/DDBJ whole genome shotgun (WGS) entry which is preliminary data.</text>
</comment>
<proteinExistence type="inferred from homology"/>
<keyword evidence="5" id="KW-1185">Reference proteome</keyword>
<dbReference type="PANTHER" id="PTHR46128">
    <property type="entry name" value="MITOCHONDRIAL GROUP I INTRON SPLICING FACTOR CCM1"/>
    <property type="match status" value="1"/>
</dbReference>
<evidence type="ECO:0000256" key="2">
    <source>
        <dbReference type="ARBA" id="ARBA00022737"/>
    </source>
</evidence>
<gene>
    <name evidence="4" type="ORF">LWI28_015968</name>
</gene>
<dbReference type="AlphaFoldDB" id="A0AAD5JFV4"/>
<evidence type="ECO:0000313" key="5">
    <source>
        <dbReference type="Proteomes" id="UP001064489"/>
    </source>
</evidence>
<dbReference type="InterPro" id="IPR011990">
    <property type="entry name" value="TPR-like_helical_dom_sf"/>
</dbReference>
<accession>A0AAD5JFV4</accession>
<dbReference type="NCBIfam" id="TIGR00756">
    <property type="entry name" value="PPR"/>
    <property type="match status" value="2"/>
</dbReference>
<evidence type="ECO:0000313" key="4">
    <source>
        <dbReference type="EMBL" id="KAI9198446.1"/>
    </source>
</evidence>
<evidence type="ECO:0008006" key="6">
    <source>
        <dbReference type="Google" id="ProtNLM"/>
    </source>
</evidence>
<sequence>MLSRGWKPDVVAYSSMIHGLCNAGSFEEALKLYNEMLCQESKSQSDDVTYDILFNTLFKQSSVSRAIDLFNSMMDRCCDPDLVTCNIFLTALREKLDTPQDGRDLLDELVGAINIVQVMLQKILLPEASIWQRVVGATCIADSFGEVVSC</sequence>
<organism evidence="4 5">
    <name type="scientific">Acer negundo</name>
    <name type="common">Box elder</name>
    <dbReference type="NCBI Taxonomy" id="4023"/>
    <lineage>
        <taxon>Eukaryota</taxon>
        <taxon>Viridiplantae</taxon>
        <taxon>Streptophyta</taxon>
        <taxon>Embryophyta</taxon>
        <taxon>Tracheophyta</taxon>
        <taxon>Spermatophyta</taxon>
        <taxon>Magnoliopsida</taxon>
        <taxon>eudicotyledons</taxon>
        <taxon>Gunneridae</taxon>
        <taxon>Pentapetalae</taxon>
        <taxon>rosids</taxon>
        <taxon>malvids</taxon>
        <taxon>Sapindales</taxon>
        <taxon>Sapindaceae</taxon>
        <taxon>Hippocastanoideae</taxon>
        <taxon>Acereae</taxon>
        <taxon>Acer</taxon>
    </lineage>
</organism>
<dbReference type="Gene3D" id="1.25.40.10">
    <property type="entry name" value="Tetratricopeptide repeat domain"/>
    <property type="match status" value="1"/>
</dbReference>
<feature type="repeat" description="PPR" evidence="3">
    <location>
        <begin position="9"/>
        <end position="43"/>
    </location>
</feature>